<accession>A0A2M6WVT5</accession>
<gene>
    <name evidence="1" type="ORF">COT82_00585</name>
</gene>
<comment type="caution">
    <text evidence="1">The sequence shown here is derived from an EMBL/GenBank/DDBJ whole genome shotgun (WGS) entry which is preliminary data.</text>
</comment>
<reference evidence="2" key="1">
    <citation type="submission" date="2017-09" db="EMBL/GenBank/DDBJ databases">
        <title>Depth-based differentiation of microbial function through sediment-hosted aquifers and enrichment of novel symbionts in the deep terrestrial subsurface.</title>
        <authorList>
            <person name="Probst A.J."/>
            <person name="Ladd B."/>
            <person name="Jarett J.K."/>
            <person name="Geller-Mcgrath D.E."/>
            <person name="Sieber C.M.K."/>
            <person name="Emerson J.B."/>
            <person name="Anantharaman K."/>
            <person name="Thomas B.C."/>
            <person name="Malmstrom R."/>
            <person name="Stieglmeier M."/>
            <person name="Klingl A."/>
            <person name="Woyke T."/>
            <person name="Ryan C.M."/>
            <person name="Banfield J.F."/>
        </authorList>
    </citation>
    <scope>NUCLEOTIDE SEQUENCE [LARGE SCALE GENOMIC DNA]</scope>
</reference>
<organism evidence="1 2">
    <name type="scientific">Candidatus Campbellbacteria bacterium CG10_big_fil_rev_8_21_14_0_10_35_52</name>
    <dbReference type="NCBI Taxonomy" id="1974527"/>
    <lineage>
        <taxon>Bacteria</taxon>
        <taxon>Candidatus Campbelliibacteriota</taxon>
    </lineage>
</organism>
<dbReference type="Pfam" id="PF13177">
    <property type="entry name" value="DNA_pol3_delta2"/>
    <property type="match status" value="1"/>
</dbReference>
<dbReference type="SUPFAM" id="SSF52540">
    <property type="entry name" value="P-loop containing nucleoside triphosphate hydrolases"/>
    <property type="match status" value="1"/>
</dbReference>
<name>A0A2M6WVT5_9BACT</name>
<dbReference type="Gene3D" id="3.40.50.300">
    <property type="entry name" value="P-loop containing nucleotide triphosphate hydrolases"/>
    <property type="match status" value="1"/>
</dbReference>
<evidence type="ECO:0000313" key="1">
    <source>
        <dbReference type="EMBL" id="PIT96913.1"/>
    </source>
</evidence>
<dbReference type="EMBL" id="PFAA01000016">
    <property type="protein sequence ID" value="PIT96913.1"/>
    <property type="molecule type" value="Genomic_DNA"/>
</dbReference>
<dbReference type="AlphaFoldDB" id="A0A2M6WVT5"/>
<evidence type="ECO:0000313" key="2">
    <source>
        <dbReference type="Proteomes" id="UP000230481"/>
    </source>
</evidence>
<dbReference type="Proteomes" id="UP000230481">
    <property type="component" value="Unassembled WGS sequence"/>
</dbReference>
<sequence length="228" mass="26895">MKNLIDSYKKTKKLHHIYALEGDKKTTISVLFNFFENDLKIKTYANPDFYFNNFISFGIDDARELQTQSFRKAVSGELRVFVITFSLITSEAQNALLKLFEEPPRGTHFFIITTSLEIFLPTIKSRFHTLKLEKNDGDNKFISDKFIRLSKPERIKFLEDIIENKDKERALEFLNDLEITLYKNWRKNYSENQNKYTGLFEMIQKYRGYIRGRAPSVKMILESIALSV</sequence>
<evidence type="ECO:0008006" key="3">
    <source>
        <dbReference type="Google" id="ProtNLM"/>
    </source>
</evidence>
<protein>
    <recommendedName>
        <fullName evidence="3">DNA polymerase III subunit delta</fullName>
    </recommendedName>
</protein>
<dbReference type="InterPro" id="IPR027417">
    <property type="entry name" value="P-loop_NTPase"/>
</dbReference>
<proteinExistence type="predicted"/>